<gene>
    <name evidence="2" type="primary">Contig5083.g5434</name>
    <name evidence="2" type="ORF">STYLEM_13680</name>
</gene>
<feature type="region of interest" description="Disordered" evidence="1">
    <location>
        <begin position="400"/>
        <end position="419"/>
    </location>
</feature>
<dbReference type="Proteomes" id="UP000039865">
    <property type="component" value="Unassembled WGS sequence"/>
</dbReference>
<dbReference type="InParanoid" id="A0A078AQC5"/>
<organism evidence="2 3">
    <name type="scientific">Stylonychia lemnae</name>
    <name type="common">Ciliate</name>
    <dbReference type="NCBI Taxonomy" id="5949"/>
    <lineage>
        <taxon>Eukaryota</taxon>
        <taxon>Sar</taxon>
        <taxon>Alveolata</taxon>
        <taxon>Ciliophora</taxon>
        <taxon>Intramacronucleata</taxon>
        <taxon>Spirotrichea</taxon>
        <taxon>Stichotrichia</taxon>
        <taxon>Sporadotrichida</taxon>
        <taxon>Oxytrichidae</taxon>
        <taxon>Stylonychinae</taxon>
        <taxon>Stylonychia</taxon>
    </lineage>
</organism>
<proteinExistence type="predicted"/>
<name>A0A078AQC5_STYLE</name>
<sequence>MKNMIKQQNQSAQKTSYKSAPLAFKIFIEVNQNEPNIQKRISLSDFEKSLANLKQKALQAFKSQINSNNLNSFCLQQEDSEHDWISLKTDQDLFQAIREQIFEGQKQYIRLRLKIIESSQSNNKKHKDLNHRYEAQSQRSNGSDGSKNSGIKFSSFNKSNQFYHSQILNPIKPIHKKSISDHLTPEAINHQTILMFFQQLSEINDPSLKSKLREIMMNQIFKSNQSNDFETSMSHLTFMDQLQKQAFSLVNFDDEIKGTPVWNQNKDQINHTLEVLNKRMEGIQISNHLTQSVVSSDKKIFKVGSSARSFNSNQKKVKLSNFIGDQFSDPQQELAVDNMNTSDKQIVDNQYIKKINAISQEFQQNGQFIQQQNLQNQGLYRNNHSSQDSNKILGYNLSDEEEKKESSYEEEERNNIGNNPNIYNFQKHIQSRQEPGMFNIIQEVDESSEISFLRNNVTQITQMTMMESEIVQTQQTNAQ</sequence>
<dbReference type="EMBL" id="CCKQ01012986">
    <property type="protein sequence ID" value="CDW84615.1"/>
    <property type="molecule type" value="Genomic_DNA"/>
</dbReference>
<dbReference type="AlphaFoldDB" id="A0A078AQC5"/>
<accession>A0A078AQC5</accession>
<keyword evidence="3" id="KW-1185">Reference proteome</keyword>
<evidence type="ECO:0000256" key="1">
    <source>
        <dbReference type="SAM" id="MobiDB-lite"/>
    </source>
</evidence>
<evidence type="ECO:0008006" key="4">
    <source>
        <dbReference type="Google" id="ProtNLM"/>
    </source>
</evidence>
<evidence type="ECO:0000313" key="2">
    <source>
        <dbReference type="EMBL" id="CDW84615.1"/>
    </source>
</evidence>
<feature type="compositionally biased region" description="Polar residues" evidence="1">
    <location>
        <begin position="135"/>
        <end position="150"/>
    </location>
</feature>
<feature type="region of interest" description="Disordered" evidence="1">
    <location>
        <begin position="122"/>
        <end position="150"/>
    </location>
</feature>
<protein>
    <recommendedName>
        <fullName evidence="4">PB1 domain-containing protein</fullName>
    </recommendedName>
</protein>
<evidence type="ECO:0000313" key="3">
    <source>
        <dbReference type="Proteomes" id="UP000039865"/>
    </source>
</evidence>
<dbReference type="SUPFAM" id="SSF54277">
    <property type="entry name" value="CAD &amp; PB1 domains"/>
    <property type="match status" value="1"/>
</dbReference>
<reference evidence="2 3" key="1">
    <citation type="submission" date="2014-06" db="EMBL/GenBank/DDBJ databases">
        <authorList>
            <person name="Swart Estienne"/>
        </authorList>
    </citation>
    <scope>NUCLEOTIDE SEQUENCE [LARGE SCALE GENOMIC DNA]</scope>
    <source>
        <strain evidence="2 3">130c</strain>
    </source>
</reference>